<dbReference type="PANTHER" id="PTHR22880">
    <property type="entry name" value="FALZ-RELATED BROMODOMAIN-CONTAINING PROTEINS"/>
    <property type="match status" value="1"/>
</dbReference>
<feature type="domain" description="Bromo" evidence="5">
    <location>
        <begin position="83"/>
        <end position="155"/>
    </location>
</feature>
<evidence type="ECO:0000313" key="7">
    <source>
        <dbReference type="EMBL" id="OWF52595.1"/>
    </source>
</evidence>
<keyword evidence="1" id="KW-0677">Repeat</keyword>
<dbReference type="GO" id="GO:0006355">
    <property type="term" value="P:regulation of DNA-templated transcription"/>
    <property type="evidence" value="ECO:0007669"/>
    <property type="project" value="TreeGrafter"/>
</dbReference>
<feature type="compositionally biased region" description="Basic and acidic residues" evidence="4">
    <location>
        <begin position="1256"/>
        <end position="1294"/>
    </location>
</feature>
<dbReference type="InterPro" id="IPR027353">
    <property type="entry name" value="NET_dom"/>
</dbReference>
<dbReference type="PANTHER" id="PTHR22880:SF225">
    <property type="entry name" value="BROMODOMAIN-CONTAINING PROTEIN BET-1-RELATED"/>
    <property type="match status" value="1"/>
</dbReference>
<sequence>MQTDMTREGGDSILSPGRHNSASEYNYTSDSERSTDIKMENNLNDSDLNDGASPSSVNQNSTSNGRSTNQLQYLQKSVMKALWRHQYAWPFHKPVDADSLNLPDYYKIIKHPMDLGSIKKRLETNYYFSATECIQDFNQMFTNCYIYNKPGEDIVLMAQVLEKVFLQKVAQMPSEDSAISTVLCYPKLSSPPSSFESPVCNEKEILPQARKTPKSAKLSGATASKALNAKPVDAEPAKPVPPPPLPTPSSTLQPTTAAVAPSSTTAVTAAPASISSTTTTSTNTVMESTQFNTTHDAIEPAIVPPSQPIKTKRGVKRKADTTTPVVSSSPYDPVFDPSPKVEKLVSPKVTPAKVLSAKVLPAKVLPAKVTPARRESNRQIKKPKRDLPSEEPVGEQAQHNMKNKKGKLSPQLKYCSNFVKELFAKKHASYAWPFYKPVDATLLGLHDYHEIIKKPMDLGSIKRKLETREYSCPSEFAEDLRLIFTNCYRYNPPDSDVVMMAKKLQDVFEMRYAKMPELPDLPEMAGNGGLKSDSESSSAEESPTDDDDDSEDEREQKIKELQETMKHIQEQLQQLTEEHMQKLKQKTERRERKEKRLVKKKSKVKDDVKDKVIEPLNVPSQPQLVQLPAADTSKPAKTVKSKANKQKSPSESKRKRAGRSQSSSKKNKSATVAVSQLQPPPPAFDSDDEDNAKPMTYDEKRQLSLDINKLPGDKLGRVVYIIQSREPSLRDSNPDEIEIDFETLKPSTLRELEAYVMSCLKKKTRKTYTKKGAGKSREEAQSEKKKELEKRLQDVQGQLGGSHKKTGSKKDDGNAADGGASRLSASSSSSSGSDSSSDSSSSSSSDSSDSESGSPMKKAKGHAKRGGTPKQGRGKFNKRQMPPAASGPMSPPVKITIGAGMMSPKQPQQLQSPPPLVQTRQTLPPAIPPGQQSIPQNDHFSSLPADTSYGQMPPRMGMKSDPLQLPAYPPSTQHHMVHQPQPPHVQPTSVVGQPMSVIQQKPASPGRVPPPSRPVTHSLPQQPSRPSAMATAKPPSRPIASKPVSISNHIGISSRPSPLQSPPIIVSSPVKTYPDTKPLSPPVLIERSQSRGSEQMARFFLSDEDSSNSPKHSPPKNVPPAPPGATISASGVGISFGVGSNNTMPGGGDPGRKPDKNMLSQVKKDQFKLKNAGSWTSLANMGATTSSSKKHTSQSFEIFKKQAKEKEERERAFKEQAEQIKIQKINAEKERHRQEQEKIREREEDDALAHARRAQALHEEVLKQKEAERNAAKQRERMKEQERRRREAMAHRIDMNAQSELMASFEEML</sequence>
<dbReference type="GO" id="GO:0006338">
    <property type="term" value="P:chromatin remodeling"/>
    <property type="evidence" value="ECO:0007669"/>
    <property type="project" value="TreeGrafter"/>
</dbReference>
<organism evidence="7 8">
    <name type="scientific">Mizuhopecten yessoensis</name>
    <name type="common">Japanese scallop</name>
    <name type="synonym">Patinopecten yessoensis</name>
    <dbReference type="NCBI Taxonomy" id="6573"/>
    <lineage>
        <taxon>Eukaryota</taxon>
        <taxon>Metazoa</taxon>
        <taxon>Spiralia</taxon>
        <taxon>Lophotrochozoa</taxon>
        <taxon>Mollusca</taxon>
        <taxon>Bivalvia</taxon>
        <taxon>Autobranchia</taxon>
        <taxon>Pteriomorphia</taxon>
        <taxon>Pectinida</taxon>
        <taxon>Pectinoidea</taxon>
        <taxon>Pectinidae</taxon>
        <taxon>Mizuhopecten</taxon>
    </lineage>
</organism>
<dbReference type="PROSITE" id="PS51525">
    <property type="entry name" value="NET"/>
    <property type="match status" value="1"/>
</dbReference>
<feature type="region of interest" description="Disordered" evidence="4">
    <location>
        <begin position="1228"/>
        <end position="1295"/>
    </location>
</feature>
<feature type="compositionally biased region" description="Basic residues" evidence="4">
    <location>
        <begin position="592"/>
        <end position="603"/>
    </location>
</feature>
<feature type="compositionally biased region" description="Polar residues" evidence="4">
    <location>
        <begin position="659"/>
        <end position="677"/>
    </location>
</feature>
<evidence type="ECO:0000256" key="2">
    <source>
        <dbReference type="ARBA" id="ARBA00023117"/>
    </source>
</evidence>
<dbReference type="Proteomes" id="UP000242188">
    <property type="component" value="Unassembled WGS sequence"/>
</dbReference>
<evidence type="ECO:0000256" key="1">
    <source>
        <dbReference type="ARBA" id="ARBA00022737"/>
    </source>
</evidence>
<comment type="caution">
    <text evidence="7">The sequence shown here is derived from an EMBL/GenBank/DDBJ whole genome shotgun (WGS) entry which is preliminary data.</text>
</comment>
<keyword evidence="8" id="KW-1185">Reference proteome</keyword>
<feature type="domain" description="Bromo" evidence="5">
    <location>
        <begin position="426"/>
        <end position="498"/>
    </location>
</feature>
<dbReference type="InterPro" id="IPR038336">
    <property type="entry name" value="NET_sf"/>
</dbReference>
<feature type="compositionally biased region" description="Pro residues" evidence="4">
    <location>
        <begin position="238"/>
        <end position="247"/>
    </location>
</feature>
<dbReference type="CDD" id="cd05498">
    <property type="entry name" value="Bromo_Brdt_II_like"/>
    <property type="match status" value="1"/>
</dbReference>
<feature type="region of interest" description="Disordered" evidence="4">
    <location>
        <begin position="301"/>
        <end position="331"/>
    </location>
</feature>
<dbReference type="EMBL" id="NEDP02001728">
    <property type="protein sequence ID" value="OWF52595.1"/>
    <property type="molecule type" value="Genomic_DNA"/>
</dbReference>
<dbReference type="Pfam" id="PF17105">
    <property type="entry name" value="BRD4_CDT"/>
    <property type="match status" value="1"/>
</dbReference>
<name>A0A210QV43_MIZYE</name>
<dbReference type="SUPFAM" id="SSF47370">
    <property type="entry name" value="Bromodomain"/>
    <property type="match status" value="2"/>
</dbReference>
<feature type="compositionally biased region" description="Basic and acidic residues" evidence="4">
    <location>
        <begin position="1228"/>
        <end position="1242"/>
    </location>
</feature>
<gene>
    <name evidence="7" type="ORF">KP79_PYT04060</name>
</gene>
<dbReference type="InterPro" id="IPR031354">
    <property type="entry name" value="BRD4_CDT"/>
</dbReference>
<feature type="compositionally biased region" description="Basic and acidic residues" evidence="4">
    <location>
        <begin position="1"/>
        <end position="10"/>
    </location>
</feature>
<accession>A0A210QV43</accession>
<feature type="region of interest" description="Disordered" evidence="4">
    <location>
        <begin position="206"/>
        <end position="281"/>
    </location>
</feature>
<reference evidence="7 8" key="1">
    <citation type="journal article" date="2017" name="Nat. Ecol. Evol.">
        <title>Scallop genome provides insights into evolution of bilaterian karyotype and development.</title>
        <authorList>
            <person name="Wang S."/>
            <person name="Zhang J."/>
            <person name="Jiao W."/>
            <person name="Li J."/>
            <person name="Xun X."/>
            <person name="Sun Y."/>
            <person name="Guo X."/>
            <person name="Huan P."/>
            <person name="Dong B."/>
            <person name="Zhang L."/>
            <person name="Hu X."/>
            <person name="Sun X."/>
            <person name="Wang J."/>
            <person name="Zhao C."/>
            <person name="Wang Y."/>
            <person name="Wang D."/>
            <person name="Huang X."/>
            <person name="Wang R."/>
            <person name="Lv J."/>
            <person name="Li Y."/>
            <person name="Zhang Z."/>
            <person name="Liu B."/>
            <person name="Lu W."/>
            <person name="Hui Y."/>
            <person name="Liang J."/>
            <person name="Zhou Z."/>
            <person name="Hou R."/>
            <person name="Li X."/>
            <person name="Liu Y."/>
            <person name="Li H."/>
            <person name="Ning X."/>
            <person name="Lin Y."/>
            <person name="Zhao L."/>
            <person name="Xing Q."/>
            <person name="Dou J."/>
            <person name="Li Y."/>
            <person name="Mao J."/>
            <person name="Guo H."/>
            <person name="Dou H."/>
            <person name="Li T."/>
            <person name="Mu C."/>
            <person name="Jiang W."/>
            <person name="Fu Q."/>
            <person name="Fu X."/>
            <person name="Miao Y."/>
            <person name="Liu J."/>
            <person name="Yu Q."/>
            <person name="Li R."/>
            <person name="Liao H."/>
            <person name="Li X."/>
            <person name="Kong Y."/>
            <person name="Jiang Z."/>
            <person name="Chourrout D."/>
            <person name="Li R."/>
            <person name="Bao Z."/>
        </authorList>
    </citation>
    <scope>NUCLEOTIDE SEQUENCE [LARGE SCALE GENOMIC DNA]</scope>
    <source>
        <strain evidence="7 8">PY_sf001</strain>
    </source>
</reference>
<feature type="region of interest" description="Disordered" evidence="4">
    <location>
        <begin position="763"/>
        <end position="1163"/>
    </location>
</feature>
<protein>
    <submittedName>
        <fullName evidence="7">Bromodomain-containing protein 4</fullName>
    </submittedName>
</protein>
<feature type="compositionally biased region" description="Basic and acidic residues" evidence="4">
    <location>
        <begin position="576"/>
        <end position="591"/>
    </location>
</feature>
<feature type="region of interest" description="Disordered" evidence="4">
    <location>
        <begin position="1"/>
        <end position="69"/>
    </location>
</feature>
<feature type="compositionally biased region" description="Polar residues" evidence="4">
    <location>
        <begin position="930"/>
        <end position="950"/>
    </location>
</feature>
<evidence type="ECO:0000313" key="8">
    <source>
        <dbReference type="Proteomes" id="UP000242188"/>
    </source>
</evidence>
<evidence type="ECO:0000259" key="6">
    <source>
        <dbReference type="PROSITE" id="PS51525"/>
    </source>
</evidence>
<feature type="compositionally biased region" description="Basic and acidic residues" evidence="4">
    <location>
        <begin position="30"/>
        <end position="39"/>
    </location>
</feature>
<feature type="compositionally biased region" description="Polar residues" evidence="4">
    <location>
        <begin position="41"/>
        <end position="69"/>
    </location>
</feature>
<feature type="compositionally biased region" description="Basic residues" evidence="4">
    <location>
        <begin position="763"/>
        <end position="774"/>
    </location>
</feature>
<dbReference type="InterPro" id="IPR001487">
    <property type="entry name" value="Bromodomain"/>
</dbReference>
<keyword evidence="2 3" id="KW-0103">Bromodomain</keyword>
<dbReference type="Pfam" id="PF00439">
    <property type="entry name" value="Bromodomain"/>
    <property type="match status" value="2"/>
</dbReference>
<dbReference type="Gene3D" id="1.20.920.10">
    <property type="entry name" value="Bromodomain-like"/>
    <property type="match status" value="2"/>
</dbReference>
<dbReference type="OrthoDB" id="21449at2759"/>
<dbReference type="Pfam" id="PF17035">
    <property type="entry name" value="BET"/>
    <property type="match status" value="1"/>
</dbReference>
<dbReference type="STRING" id="6573.A0A210QV43"/>
<feature type="compositionally biased region" description="Polar residues" evidence="4">
    <location>
        <begin position="321"/>
        <end position="330"/>
    </location>
</feature>
<feature type="compositionally biased region" description="Polar residues" evidence="4">
    <location>
        <begin position="1044"/>
        <end position="1058"/>
    </location>
</feature>
<feature type="compositionally biased region" description="Basic and acidic residues" evidence="4">
    <location>
        <begin position="604"/>
        <end position="613"/>
    </location>
</feature>
<dbReference type="FunFam" id="1.20.920.10:FF:000002">
    <property type="entry name" value="Bromodomain-containing protein 4"/>
    <property type="match status" value="1"/>
</dbReference>
<dbReference type="CDD" id="cd05497">
    <property type="entry name" value="Bromo_Brdt_I_like"/>
    <property type="match status" value="1"/>
</dbReference>
<dbReference type="GO" id="GO:0005634">
    <property type="term" value="C:nucleus"/>
    <property type="evidence" value="ECO:0007669"/>
    <property type="project" value="TreeGrafter"/>
</dbReference>
<dbReference type="InterPro" id="IPR043508">
    <property type="entry name" value="Bromo_Brdt_I"/>
</dbReference>
<dbReference type="InterPro" id="IPR043509">
    <property type="entry name" value="Bromo_Brdt_II"/>
</dbReference>
<feature type="compositionally biased region" description="Low complexity" evidence="4">
    <location>
        <begin position="248"/>
        <end position="281"/>
    </location>
</feature>
<evidence type="ECO:0000256" key="4">
    <source>
        <dbReference type="SAM" id="MobiDB-lite"/>
    </source>
</evidence>
<feature type="compositionally biased region" description="Basic and acidic residues" evidence="4">
    <location>
        <begin position="775"/>
        <end position="793"/>
    </location>
</feature>
<feature type="region of interest" description="Disordered" evidence="4">
    <location>
        <begin position="518"/>
        <end position="555"/>
    </location>
</feature>
<dbReference type="SMART" id="SM00297">
    <property type="entry name" value="BROMO"/>
    <property type="match status" value="2"/>
</dbReference>
<evidence type="ECO:0000259" key="5">
    <source>
        <dbReference type="PROSITE" id="PS50014"/>
    </source>
</evidence>
<dbReference type="InterPro" id="IPR050935">
    <property type="entry name" value="Bromo_chromatin_reader"/>
</dbReference>
<feature type="compositionally biased region" description="Basic and acidic residues" evidence="4">
    <location>
        <begin position="1150"/>
        <end position="1163"/>
    </location>
</feature>
<dbReference type="GO" id="GO:0000785">
    <property type="term" value="C:chromatin"/>
    <property type="evidence" value="ECO:0007669"/>
    <property type="project" value="TreeGrafter"/>
</dbReference>
<feature type="region of interest" description="Disordered" evidence="4">
    <location>
        <begin position="573"/>
        <end position="709"/>
    </location>
</feature>
<proteinExistence type="predicted"/>
<evidence type="ECO:0000256" key="3">
    <source>
        <dbReference type="PROSITE-ProRule" id="PRU00035"/>
    </source>
</evidence>
<feature type="domain" description="NET" evidence="6">
    <location>
        <begin position="685"/>
        <end position="767"/>
    </location>
</feature>
<feature type="compositionally biased region" description="Low complexity" evidence="4">
    <location>
        <begin position="815"/>
        <end position="854"/>
    </location>
</feature>
<feature type="region of interest" description="Disordered" evidence="4">
    <location>
        <begin position="370"/>
        <end position="406"/>
    </location>
</feature>
<feature type="compositionally biased region" description="Acidic residues" evidence="4">
    <location>
        <begin position="542"/>
        <end position="553"/>
    </location>
</feature>
<feature type="compositionally biased region" description="Basic residues" evidence="4">
    <location>
        <begin position="857"/>
        <end position="878"/>
    </location>
</feature>
<dbReference type="FunFam" id="1.20.920.10:FF:000003">
    <property type="entry name" value="Bromodomain-containing protein 2"/>
    <property type="match status" value="1"/>
</dbReference>
<dbReference type="PROSITE" id="PS50014">
    <property type="entry name" value="BROMODOMAIN_2"/>
    <property type="match status" value="2"/>
</dbReference>
<dbReference type="FunFam" id="1.20.1270.220:FF:000001">
    <property type="entry name" value="bromodomain-containing protein 2 isoform X1"/>
    <property type="match status" value="1"/>
</dbReference>
<dbReference type="Gene3D" id="1.20.1270.220">
    <property type="match status" value="1"/>
</dbReference>
<dbReference type="PRINTS" id="PR00503">
    <property type="entry name" value="BROMODOMAIN"/>
</dbReference>
<dbReference type="PROSITE" id="PS00633">
    <property type="entry name" value="BROMODOMAIN_1"/>
    <property type="match status" value="2"/>
</dbReference>
<feature type="compositionally biased region" description="Polar residues" evidence="4">
    <location>
        <begin position="18"/>
        <end position="29"/>
    </location>
</feature>
<dbReference type="InterPro" id="IPR018359">
    <property type="entry name" value="Bromodomain_CS"/>
</dbReference>
<dbReference type="InterPro" id="IPR036427">
    <property type="entry name" value="Bromodomain-like_sf"/>
</dbReference>